<keyword evidence="7" id="KW-1185">Reference proteome</keyword>
<proteinExistence type="inferred from homology"/>
<feature type="domain" description="ABC transporter" evidence="5">
    <location>
        <begin position="38"/>
        <end position="285"/>
    </location>
</feature>
<dbReference type="Pfam" id="PF00005">
    <property type="entry name" value="ABC_tran"/>
    <property type="match status" value="1"/>
</dbReference>
<dbReference type="InterPro" id="IPR027417">
    <property type="entry name" value="P-loop_NTPase"/>
</dbReference>
<dbReference type="InterPro" id="IPR003439">
    <property type="entry name" value="ABC_transporter-like_ATP-bd"/>
</dbReference>
<comment type="caution">
    <text evidence="6">The sequence shown here is derived from an EMBL/GenBank/DDBJ whole genome shotgun (WGS) entry which is preliminary data.</text>
</comment>
<dbReference type="CDD" id="cd03219">
    <property type="entry name" value="ABC_Mj1267_LivG_branched"/>
    <property type="match status" value="1"/>
</dbReference>
<dbReference type="PANTHER" id="PTHR45772:SF9">
    <property type="entry name" value="CONSERVED COMPONENT OF ABC TRANSPORTER FOR NATURAL AMINO ACIDS"/>
    <property type="match status" value="1"/>
</dbReference>
<comment type="similarity">
    <text evidence="1">Belongs to the ABC transporter superfamily.</text>
</comment>
<dbReference type="Proteomes" id="UP000298179">
    <property type="component" value="Unassembled WGS sequence"/>
</dbReference>
<dbReference type="Pfam" id="PF12399">
    <property type="entry name" value="BCA_ABC_TP_C"/>
    <property type="match status" value="1"/>
</dbReference>
<dbReference type="EMBL" id="SOZD01000003">
    <property type="protein sequence ID" value="TFF23144.1"/>
    <property type="molecule type" value="Genomic_DNA"/>
</dbReference>
<dbReference type="PROSITE" id="PS00211">
    <property type="entry name" value="ABC_TRANSPORTER_1"/>
    <property type="match status" value="1"/>
</dbReference>
<dbReference type="SUPFAM" id="SSF52540">
    <property type="entry name" value="P-loop containing nucleoside triphosphate hydrolases"/>
    <property type="match status" value="1"/>
</dbReference>
<evidence type="ECO:0000256" key="4">
    <source>
        <dbReference type="ARBA" id="ARBA00022840"/>
    </source>
</evidence>
<sequence length="288" mass="30500">MFRGAHGGCKAAARCDAAAVSAAAKEPKARAEASAPALDVRDVSIAFGGMKAVDAMSLVVEAGELLGLIGPNGAGKSTLFNLVAGVLRPDAGTVRLAGHDVGREDASRRIGRGLARTFQIPRPFGGMSVLENMLVAPGGQVGEGLLANFLRSREVARQERQAVERARELLEFLQLSKLAGEDARILSGGQRKLLELGRALMSEPQVLLLDEPAAGVNPALLDFIIERIAEINRSGITVLLIEHNMEMVARLCPRVMVMAAGRRLAEGRTEEITRDPRVVEAYLGGAPA</sequence>
<dbReference type="SMART" id="SM00382">
    <property type="entry name" value="AAA"/>
    <property type="match status" value="1"/>
</dbReference>
<dbReference type="InterPro" id="IPR051120">
    <property type="entry name" value="ABC_AA/LPS_Transport"/>
</dbReference>
<evidence type="ECO:0000259" key="5">
    <source>
        <dbReference type="PROSITE" id="PS50893"/>
    </source>
</evidence>
<dbReference type="PROSITE" id="PS50893">
    <property type="entry name" value="ABC_TRANSPORTER_2"/>
    <property type="match status" value="1"/>
</dbReference>
<organism evidence="6 7">
    <name type="scientific">Jiella endophytica</name>
    <dbReference type="NCBI Taxonomy" id="2558362"/>
    <lineage>
        <taxon>Bacteria</taxon>
        <taxon>Pseudomonadati</taxon>
        <taxon>Pseudomonadota</taxon>
        <taxon>Alphaproteobacteria</taxon>
        <taxon>Hyphomicrobiales</taxon>
        <taxon>Aurantimonadaceae</taxon>
        <taxon>Jiella</taxon>
    </lineage>
</organism>
<evidence type="ECO:0000313" key="7">
    <source>
        <dbReference type="Proteomes" id="UP000298179"/>
    </source>
</evidence>
<dbReference type="PANTHER" id="PTHR45772">
    <property type="entry name" value="CONSERVED COMPONENT OF ABC TRANSPORTER FOR NATURAL AMINO ACIDS-RELATED"/>
    <property type="match status" value="1"/>
</dbReference>
<dbReference type="InterPro" id="IPR003593">
    <property type="entry name" value="AAA+_ATPase"/>
</dbReference>
<evidence type="ECO:0000256" key="3">
    <source>
        <dbReference type="ARBA" id="ARBA00022741"/>
    </source>
</evidence>
<keyword evidence="2" id="KW-0813">Transport</keyword>
<reference evidence="6 7" key="1">
    <citation type="submission" date="2019-03" db="EMBL/GenBank/DDBJ databases">
        <title>Jiella endophytica sp. nov., a novel endophytic bacterium isolated from root of Ficus microcarpa Linn. f.</title>
        <authorList>
            <person name="Tuo L."/>
        </authorList>
    </citation>
    <scope>NUCLEOTIDE SEQUENCE [LARGE SCALE GENOMIC DNA]</scope>
    <source>
        <strain evidence="6 7">CBS5Q-3</strain>
    </source>
</reference>
<dbReference type="GO" id="GO:0005524">
    <property type="term" value="F:ATP binding"/>
    <property type="evidence" value="ECO:0007669"/>
    <property type="project" value="UniProtKB-KW"/>
</dbReference>
<name>A0A4Y8RJG9_9HYPH</name>
<dbReference type="InterPro" id="IPR032823">
    <property type="entry name" value="BCA_ABC_TP_C"/>
</dbReference>
<dbReference type="AlphaFoldDB" id="A0A4Y8RJG9"/>
<dbReference type="FunFam" id="3.40.50.300:FF:000421">
    <property type="entry name" value="Branched-chain amino acid ABC transporter ATP-binding protein"/>
    <property type="match status" value="1"/>
</dbReference>
<dbReference type="GO" id="GO:0005886">
    <property type="term" value="C:plasma membrane"/>
    <property type="evidence" value="ECO:0007669"/>
    <property type="project" value="TreeGrafter"/>
</dbReference>
<accession>A0A4Y8RJG9</accession>
<dbReference type="OrthoDB" id="9779872at2"/>
<dbReference type="Gene3D" id="3.40.50.300">
    <property type="entry name" value="P-loop containing nucleotide triphosphate hydrolases"/>
    <property type="match status" value="1"/>
</dbReference>
<evidence type="ECO:0000256" key="2">
    <source>
        <dbReference type="ARBA" id="ARBA00022448"/>
    </source>
</evidence>
<protein>
    <submittedName>
        <fullName evidence="6">ABC transporter ATP-binding protein</fullName>
    </submittedName>
</protein>
<dbReference type="GO" id="GO:0016887">
    <property type="term" value="F:ATP hydrolysis activity"/>
    <property type="evidence" value="ECO:0007669"/>
    <property type="project" value="InterPro"/>
</dbReference>
<keyword evidence="4 6" id="KW-0067">ATP-binding</keyword>
<gene>
    <name evidence="6" type="ORF">E3C22_11950</name>
</gene>
<keyword evidence="3" id="KW-0547">Nucleotide-binding</keyword>
<evidence type="ECO:0000313" key="6">
    <source>
        <dbReference type="EMBL" id="TFF23144.1"/>
    </source>
</evidence>
<dbReference type="InterPro" id="IPR017871">
    <property type="entry name" value="ABC_transporter-like_CS"/>
</dbReference>
<evidence type="ECO:0000256" key="1">
    <source>
        <dbReference type="ARBA" id="ARBA00005417"/>
    </source>
</evidence>